<dbReference type="KEGG" id="nzs:SLY_0611"/>
<accession>R4RPX3</accession>
<feature type="transmembrane region" description="Helical" evidence="1">
    <location>
        <begin position="21"/>
        <end position="42"/>
    </location>
</feature>
<keyword evidence="1" id="KW-1133">Transmembrane helix</keyword>
<keyword evidence="1" id="KW-0812">Transmembrane</keyword>
<dbReference type="PATRIC" id="fig|980422.3.peg.560"/>
<gene>
    <name evidence="2" type="ORF">SLY_0611</name>
</gene>
<name>R4RPX3_PHYAS</name>
<organism evidence="2 3">
    <name type="scientific">Strawberry lethal yellows phytoplasma (CPA) str. NZSb11</name>
    <dbReference type="NCBI Taxonomy" id="980422"/>
    <lineage>
        <taxon>Bacteria</taxon>
        <taxon>Bacillati</taxon>
        <taxon>Mycoplasmatota</taxon>
        <taxon>Mollicutes</taxon>
        <taxon>Acholeplasmatales</taxon>
        <taxon>Acholeplasmataceae</taxon>
        <taxon>Candidatus Phytoplasma</taxon>
        <taxon>16SrXII (Stolbur group)</taxon>
    </lineage>
</organism>
<dbReference type="HOGENOM" id="CLU_3189588_0_0_14"/>
<evidence type="ECO:0000313" key="2">
    <source>
        <dbReference type="EMBL" id="AGL90526.1"/>
    </source>
</evidence>
<dbReference type="EMBL" id="CP002548">
    <property type="protein sequence ID" value="AGL90526.1"/>
    <property type="molecule type" value="Genomic_DNA"/>
</dbReference>
<dbReference type="Proteomes" id="UP000013941">
    <property type="component" value="Chromosome"/>
</dbReference>
<keyword evidence="1" id="KW-0472">Membrane</keyword>
<sequence>MKITAAEIAKAQKNKKRDLFWKDYFLSFFLPTFFSNCFFNSFSQGF</sequence>
<evidence type="ECO:0000313" key="3">
    <source>
        <dbReference type="Proteomes" id="UP000013941"/>
    </source>
</evidence>
<keyword evidence="3" id="KW-1185">Reference proteome</keyword>
<evidence type="ECO:0000256" key="1">
    <source>
        <dbReference type="SAM" id="Phobius"/>
    </source>
</evidence>
<reference evidence="2 3" key="1">
    <citation type="journal article" date="2013" name="BMC Genomics">
        <title>Comparison of the complete genome sequence of two closely related isolates of 'Candidatus Phytoplasma australiense' reveals genome plasticity.</title>
        <authorList>
            <person name="Andersen M.T."/>
            <person name="Liefting L.W."/>
            <person name="Havukkala I."/>
            <person name="Beever R.E."/>
        </authorList>
    </citation>
    <scope>NUCLEOTIDE SEQUENCE [LARGE SCALE GENOMIC DNA]</scope>
    <source>
        <strain evidence="2 3">NZSb11</strain>
    </source>
</reference>
<dbReference type="AlphaFoldDB" id="R4RPX3"/>
<proteinExistence type="predicted"/>
<protein>
    <submittedName>
        <fullName evidence="2">Uncharacterized protein</fullName>
    </submittedName>
</protein>